<dbReference type="InterPro" id="IPR050155">
    <property type="entry name" value="HAD-like_hydrolase_sf"/>
</dbReference>
<dbReference type="GO" id="GO:0005829">
    <property type="term" value="C:cytosol"/>
    <property type="evidence" value="ECO:0007669"/>
    <property type="project" value="TreeGrafter"/>
</dbReference>
<dbReference type="GO" id="GO:0008967">
    <property type="term" value="F:phosphoglycolate phosphatase activity"/>
    <property type="evidence" value="ECO:0007669"/>
    <property type="project" value="TreeGrafter"/>
</dbReference>
<dbReference type="SFLD" id="SFLDG01129">
    <property type="entry name" value="C1.5:_HAD__Beta-PGM__Phosphata"/>
    <property type="match status" value="1"/>
</dbReference>
<dbReference type="SFLD" id="SFLDG01135">
    <property type="entry name" value="C1.5.6:_HAD__Beta-PGM__Phospha"/>
    <property type="match status" value="1"/>
</dbReference>
<dbReference type="EMBL" id="RBIM01000002">
    <property type="protein sequence ID" value="RKR03161.1"/>
    <property type="molecule type" value="Genomic_DNA"/>
</dbReference>
<organism evidence="1 2">
    <name type="scientific">Maricaulis maris</name>
    <dbReference type="NCBI Taxonomy" id="74318"/>
    <lineage>
        <taxon>Bacteria</taxon>
        <taxon>Pseudomonadati</taxon>
        <taxon>Pseudomonadota</taxon>
        <taxon>Alphaproteobacteria</taxon>
        <taxon>Maricaulales</taxon>
        <taxon>Maricaulaceae</taxon>
        <taxon>Maricaulis</taxon>
    </lineage>
</organism>
<dbReference type="GO" id="GO:0006281">
    <property type="term" value="P:DNA repair"/>
    <property type="evidence" value="ECO:0007669"/>
    <property type="project" value="TreeGrafter"/>
</dbReference>
<dbReference type="PANTHER" id="PTHR43434:SF24">
    <property type="entry name" value="HYDROLASE-RELATED"/>
    <property type="match status" value="1"/>
</dbReference>
<dbReference type="InterPro" id="IPR036412">
    <property type="entry name" value="HAD-like_sf"/>
</dbReference>
<dbReference type="SUPFAM" id="SSF56784">
    <property type="entry name" value="HAD-like"/>
    <property type="match status" value="1"/>
</dbReference>
<dbReference type="AlphaFoldDB" id="A0A495DKM3"/>
<dbReference type="PANTHER" id="PTHR43434">
    <property type="entry name" value="PHOSPHOGLYCOLATE PHOSPHATASE"/>
    <property type="match status" value="1"/>
</dbReference>
<proteinExistence type="predicted"/>
<dbReference type="Gene3D" id="1.10.150.240">
    <property type="entry name" value="Putative phosphatase, domain 2"/>
    <property type="match status" value="1"/>
</dbReference>
<dbReference type="SFLD" id="SFLDS00003">
    <property type="entry name" value="Haloacid_Dehalogenase"/>
    <property type="match status" value="1"/>
</dbReference>
<gene>
    <name evidence="1" type="ORF">C7435_1110</name>
</gene>
<accession>A0A495DKM3</accession>
<evidence type="ECO:0000313" key="2">
    <source>
        <dbReference type="Proteomes" id="UP000273675"/>
    </source>
</evidence>
<dbReference type="Pfam" id="PF13419">
    <property type="entry name" value="HAD_2"/>
    <property type="match status" value="1"/>
</dbReference>
<reference evidence="1 2" key="1">
    <citation type="submission" date="2018-10" db="EMBL/GenBank/DDBJ databases">
        <title>Genomic Encyclopedia of Type Strains, Phase IV (KMG-IV): sequencing the most valuable type-strain genomes for metagenomic binning, comparative biology and taxonomic classification.</title>
        <authorList>
            <person name="Goeker M."/>
        </authorList>
    </citation>
    <scope>NUCLEOTIDE SEQUENCE [LARGE SCALE GENOMIC DNA]</scope>
    <source>
        <strain evidence="1 2">DSM 4734</strain>
    </source>
</reference>
<evidence type="ECO:0000313" key="1">
    <source>
        <dbReference type="EMBL" id="RKR03161.1"/>
    </source>
</evidence>
<comment type="caution">
    <text evidence="1">The sequence shown here is derived from an EMBL/GenBank/DDBJ whole genome shotgun (WGS) entry which is preliminary data.</text>
</comment>
<dbReference type="InterPro" id="IPR041492">
    <property type="entry name" value="HAD_2"/>
</dbReference>
<protein>
    <submittedName>
        <fullName evidence="1">Phosphoglycolate phosphatase</fullName>
    </submittedName>
</protein>
<dbReference type="InterPro" id="IPR006439">
    <property type="entry name" value="HAD-SF_hydro_IA"/>
</dbReference>
<name>A0A495DKM3_9PROT</name>
<dbReference type="InterPro" id="IPR023198">
    <property type="entry name" value="PGP-like_dom2"/>
</dbReference>
<sequence length="263" mass="28423">MGSMRRGLLAKPGAAAYVAAKQKEPRGVSTPLKLAIWDVDGTIVDSRQVIQKAMDRAFRRAGLGGIEYDRTRTIVGLELTEAVTRLAPPDYSAVQAVQLATFYKEAFVEQRAEAGFSEPLYDGVRDTIERLVDAGWLMGVATGKARRGLDIVFEHHGLHRYFDTLQTVDGGAGKPHPRMVLDAMRETGTDTFQTVMIGDTRFDMEMGRNAGVHTLGVGWGFHTADEIAEGGADSIHHDFAGLDAALDRFAAAVDSAAGQETGT</sequence>
<dbReference type="NCBIfam" id="TIGR01549">
    <property type="entry name" value="HAD-SF-IA-v1"/>
    <property type="match status" value="1"/>
</dbReference>
<dbReference type="Proteomes" id="UP000273675">
    <property type="component" value="Unassembled WGS sequence"/>
</dbReference>
<dbReference type="NCBIfam" id="TIGR01509">
    <property type="entry name" value="HAD-SF-IA-v3"/>
    <property type="match status" value="1"/>
</dbReference>
<dbReference type="Gene3D" id="3.40.50.1000">
    <property type="entry name" value="HAD superfamily/HAD-like"/>
    <property type="match status" value="1"/>
</dbReference>
<dbReference type="InterPro" id="IPR023214">
    <property type="entry name" value="HAD_sf"/>
</dbReference>